<evidence type="ECO:0000259" key="2">
    <source>
        <dbReference type="PROSITE" id="PS51186"/>
    </source>
</evidence>
<evidence type="ECO:0000313" key="3">
    <source>
        <dbReference type="EMBL" id="RMZ61312.1"/>
    </source>
</evidence>
<dbReference type="CDD" id="cd04301">
    <property type="entry name" value="NAT_SF"/>
    <property type="match status" value="1"/>
</dbReference>
<keyword evidence="3" id="KW-0808">Transferase</keyword>
<reference evidence="3 4" key="1">
    <citation type="submission" date="2018-08" db="EMBL/GenBank/DDBJ databases">
        <title>Chryseobacterium nematophagum: a novel matrix digesting pathogen of nematodes.</title>
        <authorList>
            <person name="Page A."/>
            <person name="Roberts M."/>
            <person name="Felix M.-A."/>
            <person name="Weir W."/>
        </authorList>
    </citation>
    <scope>NUCLEOTIDE SEQUENCE [LARGE SCALE GENOMIC DNA]</scope>
    <source>
        <strain evidence="3 4">JUb275</strain>
    </source>
</reference>
<proteinExistence type="predicted"/>
<feature type="transmembrane region" description="Helical" evidence="1">
    <location>
        <begin position="83"/>
        <end position="103"/>
    </location>
</feature>
<comment type="caution">
    <text evidence="3">The sequence shown here is derived from an EMBL/GenBank/DDBJ whole genome shotgun (WGS) entry which is preliminary data.</text>
</comment>
<organism evidence="3 4">
    <name type="scientific">Chryseobacterium nematophagum</name>
    <dbReference type="NCBI Taxonomy" id="2305228"/>
    <lineage>
        <taxon>Bacteria</taxon>
        <taxon>Pseudomonadati</taxon>
        <taxon>Bacteroidota</taxon>
        <taxon>Flavobacteriia</taxon>
        <taxon>Flavobacteriales</taxon>
        <taxon>Weeksellaceae</taxon>
        <taxon>Chryseobacterium group</taxon>
        <taxon>Chryseobacterium</taxon>
    </lineage>
</organism>
<dbReference type="InterPro" id="IPR000182">
    <property type="entry name" value="GNAT_dom"/>
</dbReference>
<dbReference type="SUPFAM" id="SSF55729">
    <property type="entry name" value="Acyl-CoA N-acyltransferases (Nat)"/>
    <property type="match status" value="1"/>
</dbReference>
<feature type="transmembrane region" description="Helical" evidence="1">
    <location>
        <begin position="46"/>
        <end position="63"/>
    </location>
</feature>
<dbReference type="Pfam" id="PF13508">
    <property type="entry name" value="Acetyltransf_7"/>
    <property type="match status" value="1"/>
</dbReference>
<dbReference type="InterPro" id="IPR016181">
    <property type="entry name" value="Acyl_CoA_acyltransferase"/>
</dbReference>
<dbReference type="Proteomes" id="UP000267524">
    <property type="component" value="Unassembled WGS sequence"/>
</dbReference>
<keyword evidence="1" id="KW-0812">Transmembrane</keyword>
<dbReference type="PROSITE" id="PS51186">
    <property type="entry name" value="GNAT"/>
    <property type="match status" value="1"/>
</dbReference>
<feature type="domain" description="N-acetyltransferase" evidence="2">
    <location>
        <begin position="117"/>
        <end position="189"/>
    </location>
</feature>
<dbReference type="AlphaFoldDB" id="A0A3M7LIA4"/>
<keyword evidence="1" id="KW-1133">Transmembrane helix</keyword>
<keyword evidence="4" id="KW-1185">Reference proteome</keyword>
<protein>
    <submittedName>
        <fullName evidence="3">N-acetyltransferase</fullName>
    </submittedName>
</protein>
<evidence type="ECO:0000313" key="4">
    <source>
        <dbReference type="Proteomes" id="UP000267524"/>
    </source>
</evidence>
<dbReference type="Gene3D" id="3.40.630.30">
    <property type="match status" value="1"/>
</dbReference>
<accession>A0A3M7LIA4</accession>
<evidence type="ECO:0000256" key="1">
    <source>
        <dbReference type="SAM" id="Phobius"/>
    </source>
</evidence>
<name>A0A3M7LIA4_9FLAO</name>
<sequence>MVITDKKHEKMIVEILTESFENVMIDNSINFIVGFGKNRKKKLRGLFTYQFRMALMYGKVFINNDLNAVILFIHSKKFTFKRLFLEIHLALNVIGIGNILKVLKREKVLKMNHSSSNYIHLWLMGVRPSQQSKGVGTLLLRETLEYYKRKTIILETTAQENVVFYKKSGFDVFEENHVLNYPLYFMRYV</sequence>
<gene>
    <name evidence="3" type="ORF">D1632_00430</name>
</gene>
<dbReference type="EMBL" id="QWIV01000003">
    <property type="protein sequence ID" value="RMZ61312.1"/>
    <property type="molecule type" value="Genomic_DNA"/>
</dbReference>
<dbReference type="GO" id="GO:0016747">
    <property type="term" value="F:acyltransferase activity, transferring groups other than amino-acyl groups"/>
    <property type="evidence" value="ECO:0007669"/>
    <property type="project" value="InterPro"/>
</dbReference>
<keyword evidence="1" id="KW-0472">Membrane</keyword>